<gene>
    <name evidence="1" type="primary">B1120F06.135</name>
    <name evidence="2" type="ORF">B1272H04.1</name>
</gene>
<proteinExistence type="predicted"/>
<evidence type="ECO:0000313" key="1">
    <source>
        <dbReference type="EMBL" id="BAC84533.1"/>
    </source>
</evidence>
<evidence type="ECO:0000313" key="2">
    <source>
        <dbReference type="EMBL" id="BAD32057.1"/>
    </source>
</evidence>
<sequence>MEFLCELIVVGTKVHLTKATQTSDIEAEEQDHMKSLDDEHVSMPIQDVDLYVVATAEFMSIVSLNVIQVNHLLDMAYFNGQYREPCIV</sequence>
<evidence type="ECO:0000313" key="3">
    <source>
        <dbReference type="Proteomes" id="UP000000763"/>
    </source>
</evidence>
<dbReference type="Proteomes" id="UP000000763">
    <property type="component" value="Chromosome 7"/>
</dbReference>
<protein>
    <submittedName>
        <fullName evidence="1">Uncharacterized protein</fullName>
    </submittedName>
</protein>
<name>Q6YVE3_ORYSJ</name>
<dbReference type="AlphaFoldDB" id="Q6YVE3"/>
<reference evidence="3" key="3">
    <citation type="journal article" date="2005" name="Nature">
        <title>The map-based sequence of the rice genome.</title>
        <authorList>
            <consortium name="International rice genome sequencing project (IRGSP)"/>
            <person name="Matsumoto T."/>
            <person name="Wu J."/>
            <person name="Kanamori H."/>
            <person name="Katayose Y."/>
            <person name="Fujisawa M."/>
            <person name="Namiki N."/>
            <person name="Mizuno H."/>
            <person name="Yamamoto K."/>
            <person name="Antonio B.A."/>
            <person name="Baba T."/>
            <person name="Sakata K."/>
            <person name="Nagamura Y."/>
            <person name="Aoki H."/>
            <person name="Arikawa K."/>
            <person name="Arita K."/>
            <person name="Bito T."/>
            <person name="Chiden Y."/>
            <person name="Fujitsuka N."/>
            <person name="Fukunaka R."/>
            <person name="Hamada M."/>
            <person name="Harada C."/>
            <person name="Hayashi A."/>
            <person name="Hijishita S."/>
            <person name="Honda M."/>
            <person name="Hosokawa S."/>
            <person name="Ichikawa Y."/>
            <person name="Idonuma A."/>
            <person name="Iijima M."/>
            <person name="Ikeda M."/>
            <person name="Ikeno M."/>
            <person name="Ito K."/>
            <person name="Ito S."/>
            <person name="Ito T."/>
            <person name="Ito Y."/>
            <person name="Ito Y."/>
            <person name="Iwabuchi A."/>
            <person name="Kamiya K."/>
            <person name="Karasawa W."/>
            <person name="Kurita K."/>
            <person name="Katagiri S."/>
            <person name="Kikuta A."/>
            <person name="Kobayashi H."/>
            <person name="Kobayashi N."/>
            <person name="Machita K."/>
            <person name="Maehara T."/>
            <person name="Masukawa M."/>
            <person name="Mizubayashi T."/>
            <person name="Mukai Y."/>
            <person name="Nagasaki H."/>
            <person name="Nagata Y."/>
            <person name="Naito S."/>
            <person name="Nakashima M."/>
            <person name="Nakama Y."/>
            <person name="Nakamichi Y."/>
            <person name="Nakamura M."/>
            <person name="Meguro A."/>
            <person name="Negishi M."/>
            <person name="Ohta I."/>
            <person name="Ohta T."/>
            <person name="Okamoto M."/>
            <person name="Ono N."/>
            <person name="Saji S."/>
            <person name="Sakaguchi M."/>
            <person name="Sakai K."/>
            <person name="Shibata M."/>
            <person name="Shimokawa T."/>
            <person name="Song J."/>
            <person name="Takazaki Y."/>
            <person name="Terasawa K."/>
            <person name="Tsugane M."/>
            <person name="Tsuji K."/>
            <person name="Ueda S."/>
            <person name="Waki K."/>
            <person name="Yamagata H."/>
            <person name="Yamamoto M."/>
            <person name="Yamamoto S."/>
            <person name="Yamane H."/>
            <person name="Yoshiki S."/>
            <person name="Yoshihara R."/>
            <person name="Yukawa K."/>
            <person name="Zhong H."/>
            <person name="Yano M."/>
            <person name="Yuan Q."/>
            <person name="Ouyang S."/>
            <person name="Liu J."/>
            <person name="Jones K.M."/>
            <person name="Gansberger K."/>
            <person name="Moffat K."/>
            <person name="Hill J."/>
            <person name="Bera J."/>
            <person name="Fadrosh D."/>
            <person name="Jin S."/>
            <person name="Johri S."/>
            <person name="Kim M."/>
            <person name="Overton L."/>
            <person name="Reardon M."/>
            <person name="Tsitrin T."/>
            <person name="Vuong H."/>
            <person name="Weaver B."/>
            <person name="Ciecko A."/>
            <person name="Tallon L."/>
            <person name="Jackson J."/>
            <person name="Pai G."/>
            <person name="Aken S.V."/>
            <person name="Utterback T."/>
            <person name="Reidmuller S."/>
            <person name="Feldblyum T."/>
            <person name="Hsiao J."/>
            <person name="Zismann V."/>
            <person name="Iobst S."/>
            <person name="de Vazeille A.R."/>
            <person name="Buell C.R."/>
            <person name="Ying K."/>
            <person name="Li Y."/>
            <person name="Lu T."/>
            <person name="Huang Y."/>
            <person name="Zhao Q."/>
            <person name="Feng Q."/>
            <person name="Zhang L."/>
            <person name="Zhu J."/>
            <person name="Weng Q."/>
            <person name="Mu J."/>
            <person name="Lu Y."/>
            <person name="Fan D."/>
            <person name="Liu Y."/>
            <person name="Guan J."/>
            <person name="Zhang Y."/>
            <person name="Yu S."/>
            <person name="Liu X."/>
            <person name="Zhang Y."/>
            <person name="Hong G."/>
            <person name="Han B."/>
            <person name="Choisne N."/>
            <person name="Demange N."/>
            <person name="Orjeda G."/>
            <person name="Samain S."/>
            <person name="Cattolico L."/>
            <person name="Pelletier E."/>
            <person name="Couloux A."/>
            <person name="Segurens B."/>
            <person name="Wincker P."/>
            <person name="D'Hont A."/>
            <person name="Scarpelli C."/>
            <person name="Weissenbach J."/>
            <person name="Salanoubat M."/>
            <person name="Quetier F."/>
            <person name="Yu Y."/>
            <person name="Kim H.R."/>
            <person name="Rambo T."/>
            <person name="Currie J."/>
            <person name="Collura K."/>
            <person name="Luo M."/>
            <person name="Yang T."/>
            <person name="Ammiraju J.S.S."/>
            <person name="Engler F."/>
            <person name="Soderlund C."/>
            <person name="Wing R.A."/>
            <person name="Palmer L.E."/>
            <person name="de la Bastide M."/>
            <person name="Spiegel L."/>
            <person name="Nascimento L."/>
            <person name="Zutavern T."/>
            <person name="O'Shaughnessy A."/>
            <person name="Dike S."/>
            <person name="Dedhia N."/>
            <person name="Preston R."/>
            <person name="Balija V."/>
            <person name="McCombie W.R."/>
            <person name="Chow T."/>
            <person name="Chen H."/>
            <person name="Chung M."/>
            <person name="Chen C."/>
            <person name="Shaw J."/>
            <person name="Wu H."/>
            <person name="Hsiao K."/>
            <person name="Chao Y."/>
            <person name="Chu M."/>
            <person name="Cheng C."/>
            <person name="Hour A."/>
            <person name="Lee P."/>
            <person name="Lin S."/>
            <person name="Lin Y."/>
            <person name="Liou J."/>
            <person name="Liu S."/>
            <person name="Hsing Y."/>
            <person name="Raghuvanshi S."/>
            <person name="Mohanty A."/>
            <person name="Bharti A.K."/>
            <person name="Gaur A."/>
            <person name="Gupta V."/>
            <person name="Kumar D."/>
            <person name="Ravi V."/>
            <person name="Vij S."/>
            <person name="Kapur A."/>
            <person name="Khurana P."/>
            <person name="Khurana P."/>
            <person name="Khurana J.P."/>
            <person name="Tyagi A.K."/>
            <person name="Gaikwad K."/>
            <person name="Singh A."/>
            <person name="Dalal V."/>
            <person name="Srivastava S."/>
            <person name="Dixit A."/>
            <person name="Pal A.K."/>
            <person name="Ghazi I.A."/>
            <person name="Yadav M."/>
            <person name="Pandit A."/>
            <person name="Bhargava A."/>
            <person name="Sureshbabu K."/>
            <person name="Batra K."/>
            <person name="Sharma T.R."/>
            <person name="Mohapatra T."/>
            <person name="Singh N.K."/>
            <person name="Messing J."/>
            <person name="Nelson A.B."/>
            <person name="Fuks G."/>
            <person name="Kavchok S."/>
            <person name="Keizer G."/>
            <person name="Linton E."/>
            <person name="Llaca V."/>
            <person name="Song R."/>
            <person name="Tanyolac B."/>
            <person name="Young S."/>
            <person name="Ho-Il K."/>
            <person name="Hahn J.H."/>
            <person name="Sangsakoo G."/>
            <person name="Vanavichit A."/>
            <person name="de Mattos Luiz.A.T."/>
            <person name="Zimmer P.D."/>
            <person name="Malone G."/>
            <person name="Dellagostin O."/>
            <person name="de Oliveira A.C."/>
            <person name="Bevan M."/>
            <person name="Bancroft I."/>
            <person name="Minx P."/>
            <person name="Cordum H."/>
            <person name="Wilson R."/>
            <person name="Cheng Z."/>
            <person name="Jin W."/>
            <person name="Jiang J."/>
            <person name="Leong S.A."/>
            <person name="Iwama H."/>
            <person name="Gojobori T."/>
            <person name="Itoh T."/>
            <person name="Niimura Y."/>
            <person name="Fujii Y."/>
            <person name="Habara T."/>
            <person name="Sakai H."/>
            <person name="Sato Y."/>
            <person name="Wilson G."/>
            <person name="Kumar K."/>
            <person name="McCouch S."/>
            <person name="Juretic N."/>
            <person name="Hoen D."/>
            <person name="Wright S."/>
            <person name="Bruskiewich R."/>
            <person name="Bureau T."/>
            <person name="Miyao A."/>
            <person name="Hirochika H."/>
            <person name="Nishikawa T."/>
            <person name="Kadowaki K."/>
            <person name="Sugiura M."/>
            <person name="Burr B."/>
            <person name="Sasaki T."/>
        </authorList>
    </citation>
    <scope>NUCLEOTIDE SEQUENCE [LARGE SCALE GENOMIC DNA]</scope>
    <source>
        <strain evidence="3">cv. Nipponbare</strain>
    </source>
</reference>
<reference evidence="3" key="4">
    <citation type="journal article" date="2008" name="Nucleic Acids Res.">
        <title>The rice annotation project database (RAP-DB): 2008 update.</title>
        <authorList>
            <consortium name="The rice annotation project (RAP)"/>
        </authorList>
    </citation>
    <scope>GENOME REANNOTATION</scope>
    <source>
        <strain evidence="3">cv. Nipponbare</strain>
    </source>
</reference>
<accession>Q6YVE3</accession>
<reference evidence="1" key="1">
    <citation type="submission" date="2002-10" db="EMBL/GenBank/DDBJ databases">
        <title>Oryza sativa nipponbare(GA3) genomic DNA, chromosome 7, BAC clone:B1120F06.</title>
        <authorList>
            <person name="Sasaki T."/>
            <person name="Matsumoto T."/>
            <person name="Katayose Y."/>
        </authorList>
    </citation>
    <scope>NUCLEOTIDE SEQUENCE</scope>
</reference>
<organism evidence="1 3">
    <name type="scientific">Oryza sativa subsp. japonica</name>
    <name type="common">Rice</name>
    <dbReference type="NCBI Taxonomy" id="39947"/>
    <lineage>
        <taxon>Eukaryota</taxon>
        <taxon>Viridiplantae</taxon>
        <taxon>Streptophyta</taxon>
        <taxon>Embryophyta</taxon>
        <taxon>Tracheophyta</taxon>
        <taxon>Spermatophyta</taxon>
        <taxon>Magnoliopsida</taxon>
        <taxon>Liliopsida</taxon>
        <taxon>Poales</taxon>
        <taxon>Poaceae</taxon>
        <taxon>BOP clade</taxon>
        <taxon>Oryzoideae</taxon>
        <taxon>Oryzeae</taxon>
        <taxon>Oryzinae</taxon>
        <taxon>Oryza</taxon>
        <taxon>Oryza sativa</taxon>
    </lineage>
</organism>
<dbReference type="EMBL" id="AP006479">
    <property type="protein sequence ID" value="BAD32057.1"/>
    <property type="molecule type" value="Genomic_DNA"/>
</dbReference>
<dbReference type="EMBL" id="AP005830">
    <property type="protein sequence ID" value="BAC84533.1"/>
    <property type="molecule type" value="Genomic_DNA"/>
</dbReference>
<reference evidence="2" key="2">
    <citation type="submission" date="2003-06" db="EMBL/GenBank/DDBJ databases">
        <title>Oryza sativa nipponbare(GA3) genomic DNA, chromosome 7, BAC clone:B1272H04.</title>
        <authorList>
            <person name="Sasaki T."/>
            <person name="Matsumoto T."/>
            <person name="Katayose Y."/>
        </authorList>
    </citation>
    <scope>NUCLEOTIDE SEQUENCE</scope>
</reference>